<dbReference type="AlphaFoldDB" id="A0A225WVG9"/>
<keyword evidence="1" id="KW-0695">RNA-directed DNA polymerase</keyword>
<dbReference type="PANTHER" id="PTHR37984">
    <property type="entry name" value="PROTEIN CBG26694"/>
    <property type="match status" value="1"/>
</dbReference>
<dbReference type="GO" id="GO:0003964">
    <property type="term" value="F:RNA-directed DNA polymerase activity"/>
    <property type="evidence" value="ECO:0007669"/>
    <property type="project" value="UniProtKB-KW"/>
</dbReference>
<dbReference type="SUPFAM" id="SSF56672">
    <property type="entry name" value="DNA/RNA polymerases"/>
    <property type="match status" value="1"/>
</dbReference>
<protein>
    <submittedName>
        <fullName evidence="1">Reverse transcriptase</fullName>
    </submittedName>
</protein>
<dbReference type="InterPro" id="IPR043128">
    <property type="entry name" value="Rev_trsase/Diguanyl_cyclase"/>
</dbReference>
<proteinExistence type="predicted"/>
<name>A0A225WVG9_9STRA</name>
<evidence type="ECO:0000313" key="2">
    <source>
        <dbReference type="Proteomes" id="UP000198211"/>
    </source>
</evidence>
<keyword evidence="1" id="KW-0548">Nucleotidyltransferase</keyword>
<evidence type="ECO:0000313" key="1">
    <source>
        <dbReference type="EMBL" id="OWZ21616.1"/>
    </source>
</evidence>
<dbReference type="Proteomes" id="UP000198211">
    <property type="component" value="Unassembled WGS sequence"/>
</dbReference>
<sequence>MSPVLGRNSYIDDIAHGAPSWDAFCAGLDALVYRLWYWKISSNEISAESIRAMPKIAKDVQDLPFSTTMNGVQSFLDCLNYYQKFIEDYPVIAASLNELTNGQLRSGRDFFRAEQAFEILVVLTPVLRHPEKTKPYHITEKEIILVLRVLPVFKTLILGYSFIANTSHSVLKCIMRSKTADGRKIQRDEDGLAAILGAGITSRKHLDEFAEELIPAKGARNHPRHPLGSCECILWELPGWKILDAQGFDLEDVTVNDVEYCGVLNDLTMAQVRDVPDLIADGDSQIVTSK</sequence>
<keyword evidence="1" id="KW-0808">Transferase</keyword>
<dbReference type="InterPro" id="IPR050951">
    <property type="entry name" value="Retrovirus_Pol_polyprotein"/>
</dbReference>
<dbReference type="InterPro" id="IPR043502">
    <property type="entry name" value="DNA/RNA_pol_sf"/>
</dbReference>
<gene>
    <name evidence="1" type="ORF">PHMEG_0003808</name>
</gene>
<dbReference type="Gene3D" id="3.30.70.270">
    <property type="match status" value="1"/>
</dbReference>
<accession>A0A225WVG9</accession>
<dbReference type="PANTHER" id="PTHR37984:SF5">
    <property type="entry name" value="PROTEIN NYNRIN-LIKE"/>
    <property type="match status" value="1"/>
</dbReference>
<comment type="caution">
    <text evidence="1">The sequence shown here is derived from an EMBL/GenBank/DDBJ whole genome shotgun (WGS) entry which is preliminary data.</text>
</comment>
<organism evidence="1 2">
    <name type="scientific">Phytophthora megakarya</name>
    <dbReference type="NCBI Taxonomy" id="4795"/>
    <lineage>
        <taxon>Eukaryota</taxon>
        <taxon>Sar</taxon>
        <taxon>Stramenopiles</taxon>
        <taxon>Oomycota</taxon>
        <taxon>Peronosporomycetes</taxon>
        <taxon>Peronosporales</taxon>
        <taxon>Peronosporaceae</taxon>
        <taxon>Phytophthora</taxon>
    </lineage>
</organism>
<reference evidence="2" key="1">
    <citation type="submission" date="2017-03" db="EMBL/GenBank/DDBJ databases">
        <title>Phytopthora megakarya and P. palmivora, two closely related causual agents of cacao black pod achieved similar genome size and gene model numbers by different mechanisms.</title>
        <authorList>
            <person name="Ali S."/>
            <person name="Shao J."/>
            <person name="Larry D.J."/>
            <person name="Kronmiller B."/>
            <person name="Shen D."/>
            <person name="Strem M.D."/>
            <person name="Melnick R.L."/>
            <person name="Guiltinan M.J."/>
            <person name="Tyler B.M."/>
            <person name="Meinhardt L.W."/>
            <person name="Bailey B.A."/>
        </authorList>
    </citation>
    <scope>NUCLEOTIDE SEQUENCE [LARGE SCALE GENOMIC DNA]</scope>
    <source>
        <strain evidence="2">zdho120</strain>
    </source>
</reference>
<keyword evidence="2" id="KW-1185">Reference proteome</keyword>
<dbReference type="EMBL" id="NBNE01000206">
    <property type="protein sequence ID" value="OWZ21616.1"/>
    <property type="molecule type" value="Genomic_DNA"/>
</dbReference>